<evidence type="ECO:0000313" key="2">
    <source>
        <dbReference type="EMBL" id="KAI1857628.1"/>
    </source>
</evidence>
<feature type="compositionally biased region" description="Polar residues" evidence="1">
    <location>
        <begin position="248"/>
        <end position="259"/>
    </location>
</feature>
<organism evidence="2 3">
    <name type="scientific">Neoarthrinium moseri</name>
    <dbReference type="NCBI Taxonomy" id="1658444"/>
    <lineage>
        <taxon>Eukaryota</taxon>
        <taxon>Fungi</taxon>
        <taxon>Dikarya</taxon>
        <taxon>Ascomycota</taxon>
        <taxon>Pezizomycotina</taxon>
        <taxon>Sordariomycetes</taxon>
        <taxon>Xylariomycetidae</taxon>
        <taxon>Amphisphaeriales</taxon>
        <taxon>Apiosporaceae</taxon>
        <taxon>Neoarthrinium</taxon>
    </lineage>
</organism>
<feature type="compositionally biased region" description="Polar residues" evidence="1">
    <location>
        <begin position="1"/>
        <end position="12"/>
    </location>
</feature>
<feature type="compositionally biased region" description="Polar residues" evidence="1">
    <location>
        <begin position="336"/>
        <end position="345"/>
    </location>
</feature>
<accession>A0A9P9WCZ6</accession>
<evidence type="ECO:0000256" key="1">
    <source>
        <dbReference type="SAM" id="MobiDB-lite"/>
    </source>
</evidence>
<dbReference type="OrthoDB" id="4838114at2759"/>
<protein>
    <submittedName>
        <fullName evidence="2">Uncharacterized protein</fullName>
    </submittedName>
</protein>
<dbReference type="AlphaFoldDB" id="A0A9P9WCZ6"/>
<feature type="compositionally biased region" description="Low complexity" evidence="1">
    <location>
        <begin position="353"/>
        <end position="367"/>
    </location>
</feature>
<name>A0A9P9WCZ6_9PEZI</name>
<keyword evidence="3" id="KW-1185">Reference proteome</keyword>
<dbReference type="Proteomes" id="UP000829685">
    <property type="component" value="Unassembled WGS sequence"/>
</dbReference>
<sequence length="376" mass="40874">MASTEGVSSTETCVKKFEAPEKPTANLTRDESHDSYTTCSTTYDADILDEFADMDEDCLVADATMVGTEEPKMQIAAAEPPALPQKSSLRASRILDSLKLSSIESATQSLNTRHDVYLSSEEDGSSSADDFSDYDWESSSEGSEKSHMRRKSYEDTARVVSVIYSGKPCIVDLPSPRRSTSPSTTEGSDSESGSSSSPSTSSVSVESRPPRTSSLAQSNQPAFLRDDPYAGSQYTMGLSQEERLDGTSRASKPTTMKTTVQRTFSIVRKRSRPFLRNYSTVSREDLALAASSSSLNLSRISTPTTEQAPILDSPVRSAEPPRTPVRYSDIIKTSRKLATTRNDSVASLPAITPLSPLSKKSLFSGLKSSRRRSFKA</sequence>
<gene>
    <name evidence="2" type="ORF">JX265_011043</name>
</gene>
<feature type="compositionally biased region" description="Basic and acidic residues" evidence="1">
    <location>
        <begin position="142"/>
        <end position="156"/>
    </location>
</feature>
<feature type="compositionally biased region" description="Low complexity" evidence="1">
    <location>
        <begin position="174"/>
        <end position="214"/>
    </location>
</feature>
<feature type="region of interest" description="Disordered" evidence="1">
    <location>
        <begin position="1"/>
        <end position="36"/>
    </location>
</feature>
<comment type="caution">
    <text evidence="2">The sequence shown here is derived from an EMBL/GenBank/DDBJ whole genome shotgun (WGS) entry which is preliminary data.</text>
</comment>
<feature type="region of interest" description="Disordered" evidence="1">
    <location>
        <begin position="292"/>
        <end position="324"/>
    </location>
</feature>
<feature type="region of interest" description="Disordered" evidence="1">
    <location>
        <begin position="169"/>
        <end position="259"/>
    </location>
</feature>
<feature type="region of interest" description="Disordered" evidence="1">
    <location>
        <begin position="336"/>
        <end position="376"/>
    </location>
</feature>
<reference evidence="2" key="1">
    <citation type="submission" date="2021-03" db="EMBL/GenBank/DDBJ databases">
        <title>Revisited historic fungal species revealed as producer of novel bioactive compounds through whole genome sequencing and comparative genomics.</title>
        <authorList>
            <person name="Vignolle G.A."/>
            <person name="Hochenegger N."/>
            <person name="Mach R.L."/>
            <person name="Mach-Aigner A.R."/>
            <person name="Javad Rahimi M."/>
            <person name="Salim K.A."/>
            <person name="Chan C.M."/>
            <person name="Lim L.B.L."/>
            <person name="Cai F."/>
            <person name="Druzhinina I.S."/>
            <person name="U'Ren J.M."/>
            <person name="Derntl C."/>
        </authorList>
    </citation>
    <scope>NUCLEOTIDE SEQUENCE</scope>
    <source>
        <strain evidence="2">TUCIM 5799</strain>
    </source>
</reference>
<feature type="region of interest" description="Disordered" evidence="1">
    <location>
        <begin position="104"/>
        <end position="156"/>
    </location>
</feature>
<evidence type="ECO:0000313" key="3">
    <source>
        <dbReference type="Proteomes" id="UP000829685"/>
    </source>
</evidence>
<proteinExistence type="predicted"/>
<dbReference type="EMBL" id="JAFIMR010000039">
    <property type="protein sequence ID" value="KAI1857628.1"/>
    <property type="molecule type" value="Genomic_DNA"/>
</dbReference>
<feature type="compositionally biased region" description="Acidic residues" evidence="1">
    <location>
        <begin position="120"/>
        <end position="138"/>
    </location>
</feature>